<feature type="domain" description="Protein-PII uridylyltransferase N-terminal" evidence="1">
    <location>
        <begin position="49"/>
        <end position="187"/>
    </location>
</feature>
<name>A0A063XW28_9GAMM</name>
<evidence type="ECO:0000259" key="1">
    <source>
        <dbReference type="Pfam" id="PF03445"/>
    </source>
</evidence>
<evidence type="ECO:0000313" key="3">
    <source>
        <dbReference type="EMBL" id="KDE38418.1"/>
    </source>
</evidence>
<dbReference type="Pfam" id="PF10335">
    <property type="entry name" value="DUF294_C"/>
    <property type="match status" value="1"/>
</dbReference>
<keyword evidence="4" id="KW-1185">Reference proteome</keyword>
<organism evidence="3 4">
    <name type="scientific">Nitrincola lacisaponensis</name>
    <dbReference type="NCBI Taxonomy" id="267850"/>
    <lineage>
        <taxon>Bacteria</taxon>
        <taxon>Pseudomonadati</taxon>
        <taxon>Pseudomonadota</taxon>
        <taxon>Gammaproteobacteria</taxon>
        <taxon>Oceanospirillales</taxon>
        <taxon>Oceanospirillaceae</taxon>
        <taxon>Nitrincola</taxon>
    </lineage>
</organism>
<dbReference type="STRING" id="267850.ADINL_2873"/>
<dbReference type="AlphaFoldDB" id="A0A063XW28"/>
<gene>
    <name evidence="3" type="ORF">ADINL_2873</name>
</gene>
<comment type="caution">
    <text evidence="3">The sequence shown here is derived from an EMBL/GenBank/DDBJ whole genome shotgun (WGS) entry which is preliminary data.</text>
</comment>
<sequence>MAESGWRSLFSQDSLPDTKHWPDCLSVLKTAFDGLNGTQDLAAIKAWQPQLVAALQALDLPAWRISQVLSDHNDWIYRYTVRESLDEMRNQGWGEPPCDFCVLTLGSGARHESLLGPDQDNAMILDDYPSSRHNEIDTWFQALAERFTTKLDVAGIPLCRGHVMARWPLWRKPLSEWCEQMRLWSGRRTVKLVQLSNILLDFAPVYGNAALASRFRRYVVELMPNAGLFLDEMNELQQETRVALDRFDRLAGDDQDAPHQQALNLKRQGLLPLQAALRLFALRKGVAEQDCRGRLAALAAAGHLNPAKAAALSEALALLLSLLLEAQMEAIALGRKPDGWIDRQRLSDSQQLQLKLALQQIRSLQKLAVS</sequence>
<reference evidence="3 4" key="1">
    <citation type="journal article" date="2005" name="Int. J. Syst. Evol. Microbiol.">
        <title>Nitrincola lacisaponensis gen. nov., sp. nov., a novel alkaliphilic bacterium isolated from an alkaline, saline lake.</title>
        <authorList>
            <person name="Dimitriu P.A."/>
            <person name="Shukla S.K."/>
            <person name="Conradt J."/>
            <person name="Marquez M.C."/>
            <person name="Ventosa A."/>
            <person name="Maglia A."/>
            <person name="Peyton B.M."/>
            <person name="Pinkart H.C."/>
            <person name="Mormile M.R."/>
        </authorList>
    </citation>
    <scope>NUCLEOTIDE SEQUENCE [LARGE SCALE GENOMIC DNA]</scope>
    <source>
        <strain evidence="3 4">4CA</strain>
    </source>
</reference>
<dbReference type="RefSeq" id="WP_036549589.1">
    <property type="nucleotide sequence ID" value="NZ_JMSZ01000042.1"/>
</dbReference>
<accession>A0A063XW28</accession>
<protein>
    <submittedName>
        <fullName evidence="3">Putative signal-transcAMP-binding/CBS multi-domain protein</fullName>
    </submittedName>
</protein>
<dbReference type="InterPro" id="IPR018821">
    <property type="entry name" value="DUF294_put_nucleoTrafse_sb-bd"/>
</dbReference>
<dbReference type="OrthoDB" id="9808528at2"/>
<dbReference type="Proteomes" id="UP000027318">
    <property type="component" value="Unassembled WGS sequence"/>
</dbReference>
<dbReference type="CDD" id="cd05401">
    <property type="entry name" value="NT_GlnE_GlnD_like"/>
    <property type="match status" value="1"/>
</dbReference>
<dbReference type="InterPro" id="IPR005105">
    <property type="entry name" value="GlnD_Uridyltrans_N"/>
</dbReference>
<evidence type="ECO:0000259" key="2">
    <source>
        <dbReference type="Pfam" id="PF10335"/>
    </source>
</evidence>
<evidence type="ECO:0000313" key="4">
    <source>
        <dbReference type="Proteomes" id="UP000027318"/>
    </source>
</evidence>
<dbReference type="EMBL" id="JMSZ01000042">
    <property type="protein sequence ID" value="KDE38418.1"/>
    <property type="molecule type" value="Genomic_DNA"/>
</dbReference>
<dbReference type="Pfam" id="PF03445">
    <property type="entry name" value="DUF294"/>
    <property type="match status" value="1"/>
</dbReference>
<feature type="domain" description="DUF294" evidence="2">
    <location>
        <begin position="229"/>
        <end position="367"/>
    </location>
</feature>
<dbReference type="GO" id="GO:0008773">
    <property type="term" value="F:[protein-PII] uridylyltransferase activity"/>
    <property type="evidence" value="ECO:0007669"/>
    <property type="project" value="InterPro"/>
</dbReference>
<proteinExistence type="predicted"/>